<dbReference type="EMBL" id="CAJNOR010002035">
    <property type="protein sequence ID" value="CAF1238014.1"/>
    <property type="molecule type" value="Genomic_DNA"/>
</dbReference>
<organism evidence="2 4">
    <name type="scientific">Adineta ricciae</name>
    <name type="common">Rotifer</name>
    <dbReference type="NCBI Taxonomy" id="249248"/>
    <lineage>
        <taxon>Eukaryota</taxon>
        <taxon>Metazoa</taxon>
        <taxon>Spiralia</taxon>
        <taxon>Gnathifera</taxon>
        <taxon>Rotifera</taxon>
        <taxon>Eurotatoria</taxon>
        <taxon>Bdelloidea</taxon>
        <taxon>Adinetida</taxon>
        <taxon>Adinetidae</taxon>
        <taxon>Adineta</taxon>
    </lineage>
</organism>
<sequence>MPRALRIVSFTYITLSKINTLNMALLDVVLRCPHCHLEMIRNGTFFIRFLCGHIEHAECFILSPLTNPPNQCSTCGRAHTAAETVFFK</sequence>
<name>A0A815TK34_ADIRI</name>
<dbReference type="EMBL" id="CAJNOJ010000640">
    <property type="protein sequence ID" value="CAF1502000.1"/>
    <property type="molecule type" value="Genomic_DNA"/>
</dbReference>
<evidence type="ECO:0000313" key="4">
    <source>
        <dbReference type="Proteomes" id="UP000663852"/>
    </source>
</evidence>
<proteinExistence type="predicted"/>
<evidence type="ECO:0000313" key="3">
    <source>
        <dbReference type="Proteomes" id="UP000663828"/>
    </source>
</evidence>
<dbReference type="SUPFAM" id="SSF57850">
    <property type="entry name" value="RING/U-box"/>
    <property type="match status" value="1"/>
</dbReference>
<accession>A0A815TK34</accession>
<comment type="caution">
    <text evidence="2">The sequence shown here is derived from an EMBL/GenBank/DDBJ whole genome shotgun (WGS) entry which is preliminary data.</text>
</comment>
<dbReference type="Proteomes" id="UP000663852">
    <property type="component" value="Unassembled WGS sequence"/>
</dbReference>
<evidence type="ECO:0000313" key="2">
    <source>
        <dbReference type="EMBL" id="CAF1502000.1"/>
    </source>
</evidence>
<protein>
    <submittedName>
        <fullName evidence="2">Uncharacterized protein</fullName>
    </submittedName>
</protein>
<evidence type="ECO:0000313" key="1">
    <source>
        <dbReference type="EMBL" id="CAF1238014.1"/>
    </source>
</evidence>
<dbReference type="Proteomes" id="UP000663828">
    <property type="component" value="Unassembled WGS sequence"/>
</dbReference>
<keyword evidence="3" id="KW-1185">Reference proteome</keyword>
<gene>
    <name evidence="2" type="ORF">EDS130_LOCUS42690</name>
    <name evidence="1" type="ORF">XAT740_LOCUS25585</name>
</gene>
<dbReference type="AlphaFoldDB" id="A0A815TK34"/>
<reference evidence="2" key="1">
    <citation type="submission" date="2021-02" db="EMBL/GenBank/DDBJ databases">
        <authorList>
            <person name="Nowell W R."/>
        </authorList>
    </citation>
    <scope>NUCLEOTIDE SEQUENCE</scope>
</reference>